<gene>
    <name evidence="2" type="ORF">LCGC14_0577470</name>
</gene>
<feature type="compositionally biased region" description="Basic and acidic residues" evidence="1">
    <location>
        <begin position="165"/>
        <end position="176"/>
    </location>
</feature>
<sequence>MVSADDMNLRREIVQTLHAKGLPSSEIVKRIQADPLFSHLLEGYHMPLYRVVQNDVKWYRRTREVLADEAKKKEGLLEYCERMDGIFREAWEQLEGIEILTPKDVETLLNLASKAASSKAKALGIDPETGTGEGARSGVGHIGDNIMFADPEQFMKFMGQVDQARRLQEPAPKEEDNTVEGEVVEVGQGA</sequence>
<evidence type="ECO:0000256" key="1">
    <source>
        <dbReference type="SAM" id="MobiDB-lite"/>
    </source>
</evidence>
<name>A0A0F9RME5_9ZZZZ</name>
<dbReference type="AlphaFoldDB" id="A0A0F9RME5"/>
<feature type="region of interest" description="Disordered" evidence="1">
    <location>
        <begin position="165"/>
        <end position="190"/>
    </location>
</feature>
<reference evidence="2" key="1">
    <citation type="journal article" date="2015" name="Nature">
        <title>Complex archaea that bridge the gap between prokaryotes and eukaryotes.</title>
        <authorList>
            <person name="Spang A."/>
            <person name="Saw J.H."/>
            <person name="Jorgensen S.L."/>
            <person name="Zaremba-Niedzwiedzka K."/>
            <person name="Martijn J."/>
            <person name="Lind A.E."/>
            <person name="van Eijk R."/>
            <person name="Schleper C."/>
            <person name="Guy L."/>
            <person name="Ettema T.J."/>
        </authorList>
    </citation>
    <scope>NUCLEOTIDE SEQUENCE</scope>
</reference>
<accession>A0A0F9RME5</accession>
<evidence type="ECO:0000313" key="2">
    <source>
        <dbReference type="EMBL" id="KKN55904.1"/>
    </source>
</evidence>
<comment type="caution">
    <text evidence="2">The sequence shown here is derived from an EMBL/GenBank/DDBJ whole genome shotgun (WGS) entry which is preliminary data.</text>
</comment>
<proteinExistence type="predicted"/>
<organism evidence="2">
    <name type="scientific">marine sediment metagenome</name>
    <dbReference type="NCBI Taxonomy" id="412755"/>
    <lineage>
        <taxon>unclassified sequences</taxon>
        <taxon>metagenomes</taxon>
        <taxon>ecological metagenomes</taxon>
    </lineage>
</organism>
<dbReference type="EMBL" id="LAZR01000866">
    <property type="protein sequence ID" value="KKN55904.1"/>
    <property type="molecule type" value="Genomic_DNA"/>
</dbReference>
<protein>
    <submittedName>
        <fullName evidence="2">Uncharacterized protein</fullName>
    </submittedName>
</protein>